<keyword evidence="2" id="KW-1185">Reference proteome</keyword>
<organism evidence="1 2">
    <name type="scientific">Alkaliphilus hydrothermalis</name>
    <dbReference type="NCBI Taxonomy" id="1482730"/>
    <lineage>
        <taxon>Bacteria</taxon>
        <taxon>Bacillati</taxon>
        <taxon>Bacillota</taxon>
        <taxon>Clostridia</taxon>
        <taxon>Peptostreptococcales</taxon>
        <taxon>Natronincolaceae</taxon>
        <taxon>Alkaliphilus</taxon>
    </lineage>
</organism>
<comment type="caution">
    <text evidence="1">The sequence shown here is derived from an EMBL/GenBank/DDBJ whole genome shotgun (WGS) entry which is preliminary data.</text>
</comment>
<reference evidence="1 2" key="1">
    <citation type="submission" date="2021-01" db="EMBL/GenBank/DDBJ databases">
        <title>Genomic Encyclopedia of Type Strains, Phase IV (KMG-IV): sequencing the most valuable type-strain genomes for metagenomic binning, comparative biology and taxonomic classification.</title>
        <authorList>
            <person name="Goeker M."/>
        </authorList>
    </citation>
    <scope>NUCLEOTIDE SEQUENCE [LARGE SCALE GENOMIC DNA]</scope>
    <source>
        <strain evidence="1 2">DSM 25890</strain>
    </source>
</reference>
<evidence type="ECO:0000313" key="2">
    <source>
        <dbReference type="Proteomes" id="UP001314796"/>
    </source>
</evidence>
<dbReference type="Proteomes" id="UP001314796">
    <property type="component" value="Unassembled WGS sequence"/>
</dbReference>
<sequence length="36" mass="4332">MGAVFDGYIPIDLLSIVLTLFKRHSKQEYTWNRKKY</sequence>
<proteinExistence type="predicted"/>
<name>A0ABS2NTZ3_9FIRM</name>
<gene>
    <name evidence="1" type="ORF">JOC73_003023</name>
</gene>
<evidence type="ECO:0000313" key="1">
    <source>
        <dbReference type="EMBL" id="MBM7616440.1"/>
    </source>
</evidence>
<dbReference type="EMBL" id="JAFBEE010000038">
    <property type="protein sequence ID" value="MBM7616440.1"/>
    <property type="molecule type" value="Genomic_DNA"/>
</dbReference>
<protein>
    <submittedName>
        <fullName evidence="1">Uncharacterized protein</fullName>
    </submittedName>
</protein>
<accession>A0ABS2NTZ3</accession>